<dbReference type="PANTHER" id="PTHR22916:SF56">
    <property type="entry name" value="GLYCOSYL TRANSFERASE"/>
    <property type="match status" value="1"/>
</dbReference>
<comment type="caution">
    <text evidence="2">The sequence shown here is derived from an EMBL/GenBank/DDBJ whole genome shotgun (WGS) entry which is preliminary data.</text>
</comment>
<dbReference type="SUPFAM" id="SSF53448">
    <property type="entry name" value="Nucleotide-diphospho-sugar transferases"/>
    <property type="match status" value="1"/>
</dbReference>
<dbReference type="PANTHER" id="PTHR22916">
    <property type="entry name" value="GLYCOSYLTRANSFERASE"/>
    <property type="match status" value="1"/>
</dbReference>
<dbReference type="EC" id="2.4.-.-" evidence="2"/>
<dbReference type="InterPro" id="IPR029044">
    <property type="entry name" value="Nucleotide-diphossugar_trans"/>
</dbReference>
<keyword evidence="2" id="KW-0808">Transferase</keyword>
<dbReference type="Gene3D" id="3.90.550.10">
    <property type="entry name" value="Spore Coat Polysaccharide Biosynthesis Protein SpsA, Chain A"/>
    <property type="match status" value="1"/>
</dbReference>
<reference evidence="2 3" key="1">
    <citation type="submission" date="2024-01" db="EMBL/GenBank/DDBJ databases">
        <title>Multi-omics insights into the function and evolution of sodium benzoate biodegradation pathways in Benzoatithermus flavus gen. nov., sp. nov. from hot spring.</title>
        <authorList>
            <person name="Hu C.-J."/>
            <person name="Li W.-J."/>
        </authorList>
    </citation>
    <scope>NUCLEOTIDE SEQUENCE [LARGE SCALE GENOMIC DNA]</scope>
    <source>
        <strain evidence="2 3">SYSU G07066</strain>
    </source>
</reference>
<dbReference type="Pfam" id="PF00535">
    <property type="entry name" value="Glycos_transf_2"/>
    <property type="match status" value="1"/>
</dbReference>
<keyword evidence="2" id="KW-0328">Glycosyltransferase</keyword>
<sequence length="311" mass="35099">MSIGLPVFNGENFLEDAARSVLAQTFDDLELVICDNASTDRTGEIARDLAASDPRVRYFRNERNLGAAPNYNRTWHESRGEYFKWLSHDDRLTPTYVEATVTALDAAPDAVLCNSVVDYIDEHGIVFATYDSDLGAASGPDPAARFAAMVLRSHSCVDFFGMTRRRAMEGSLLHASFHGADRAFLAQMALRGRLLQLPEHLVQMREHRQRYTRQQADARARALWHDSSGRKPVALPTLNLYHEYMRLVRAESLTPSQRRRCYRVLAQWWWVNWNLVRVGTDAIALLAPGVVGRAERLKARLFGAAPGHFAN</sequence>
<keyword evidence="3" id="KW-1185">Reference proteome</keyword>
<evidence type="ECO:0000313" key="3">
    <source>
        <dbReference type="Proteomes" id="UP001375743"/>
    </source>
</evidence>
<organism evidence="2 3">
    <name type="scientific">Benzoatithermus flavus</name>
    <dbReference type="NCBI Taxonomy" id="3108223"/>
    <lineage>
        <taxon>Bacteria</taxon>
        <taxon>Pseudomonadati</taxon>
        <taxon>Pseudomonadota</taxon>
        <taxon>Alphaproteobacteria</taxon>
        <taxon>Geminicoccales</taxon>
        <taxon>Geminicoccaceae</taxon>
        <taxon>Benzoatithermus</taxon>
    </lineage>
</organism>
<name>A0ABU8XVR1_9PROT</name>
<gene>
    <name evidence="2" type="ORF">U1T56_15255</name>
</gene>
<dbReference type="Proteomes" id="UP001375743">
    <property type="component" value="Unassembled WGS sequence"/>
</dbReference>
<proteinExistence type="predicted"/>
<dbReference type="GO" id="GO:0016757">
    <property type="term" value="F:glycosyltransferase activity"/>
    <property type="evidence" value="ECO:0007669"/>
    <property type="project" value="UniProtKB-KW"/>
</dbReference>
<dbReference type="RefSeq" id="WP_418160407.1">
    <property type="nucleotide sequence ID" value="NZ_JBBLZC010000015.1"/>
</dbReference>
<dbReference type="InterPro" id="IPR001173">
    <property type="entry name" value="Glyco_trans_2-like"/>
</dbReference>
<dbReference type="CDD" id="cd00761">
    <property type="entry name" value="Glyco_tranf_GTA_type"/>
    <property type="match status" value="1"/>
</dbReference>
<evidence type="ECO:0000313" key="2">
    <source>
        <dbReference type="EMBL" id="MEK0084513.1"/>
    </source>
</evidence>
<feature type="domain" description="Glycosyltransferase 2-like" evidence="1">
    <location>
        <begin position="2"/>
        <end position="123"/>
    </location>
</feature>
<dbReference type="EMBL" id="JBBLZC010000015">
    <property type="protein sequence ID" value="MEK0084513.1"/>
    <property type="molecule type" value="Genomic_DNA"/>
</dbReference>
<accession>A0ABU8XVR1</accession>
<protein>
    <submittedName>
        <fullName evidence="2">Glycosyltransferase family A protein</fullName>
        <ecNumber evidence="2">2.4.-.-</ecNumber>
    </submittedName>
</protein>
<evidence type="ECO:0000259" key="1">
    <source>
        <dbReference type="Pfam" id="PF00535"/>
    </source>
</evidence>